<dbReference type="Pfam" id="PF08240">
    <property type="entry name" value="ADH_N"/>
    <property type="match status" value="1"/>
</dbReference>
<dbReference type="EMBL" id="JAFBBZ010000001">
    <property type="protein sequence ID" value="MBM7506476.1"/>
    <property type="molecule type" value="Genomic_DNA"/>
</dbReference>
<dbReference type="Gene3D" id="3.90.180.10">
    <property type="entry name" value="Medium-chain alcohol dehydrogenases, catalytic domain"/>
    <property type="match status" value="1"/>
</dbReference>
<sequence length="344" mass="35131">MRAVVYSQTGPSSVLSVVERPLPEPGRGEVRVRVVRAGVNPTDWKFRANAMNGPWDEVVPGQDAAGVVDAVGEGVEGLRVGDRVWTILAQWARPGGTAAEHTVLPTACVVPLPDAASYDLGASLGVPAVTAHRALTAGEDATRLGPGALEGRTVLVAGGAGAVGNAAIQLAVWSGATVVTTISSDEKADLARAAGAHHVVNYRTEDAAARIQEIVPQGVDLVVEVALAQNLALDVEVLRNRGTLAYYADNGGAEAALPVRAAFAKNLRLQGLLLYTLGEDLLAAAAEDVTAAVAAGALRVGDDVGVPLHHFPLEETAAAHDAVESGAVGKVLVDVTDSAEVTGG</sequence>
<dbReference type="EC" id="1.6.5.5" evidence="3"/>
<dbReference type="Pfam" id="PF00107">
    <property type="entry name" value="ADH_zinc_N"/>
    <property type="match status" value="1"/>
</dbReference>
<dbReference type="CDD" id="cd08253">
    <property type="entry name" value="zeta_crystallin"/>
    <property type="match status" value="1"/>
</dbReference>
<comment type="caution">
    <text evidence="3">The sequence shown here is derived from an EMBL/GenBank/DDBJ whole genome shotgun (WGS) entry which is preliminary data.</text>
</comment>
<keyword evidence="3" id="KW-0560">Oxidoreductase</keyword>
<evidence type="ECO:0000313" key="3">
    <source>
        <dbReference type="EMBL" id="MBM7506476.1"/>
    </source>
</evidence>
<dbReference type="Proteomes" id="UP000732378">
    <property type="component" value="Unassembled WGS sequence"/>
</dbReference>
<dbReference type="InterPro" id="IPR051603">
    <property type="entry name" value="Zinc-ADH_QOR/CCCR"/>
</dbReference>
<protein>
    <submittedName>
        <fullName evidence="3">NADPH2:quinone reductase</fullName>
        <ecNumber evidence="3">1.6.5.5</ecNumber>
    </submittedName>
</protein>
<proteinExistence type="predicted"/>
<keyword evidence="4" id="KW-1185">Reference proteome</keyword>
<organism evidence="3 4">
    <name type="scientific">Nocardioides salarius</name>
    <dbReference type="NCBI Taxonomy" id="374513"/>
    <lineage>
        <taxon>Bacteria</taxon>
        <taxon>Bacillati</taxon>
        <taxon>Actinomycetota</taxon>
        <taxon>Actinomycetes</taxon>
        <taxon>Propionibacteriales</taxon>
        <taxon>Nocardioidaceae</taxon>
        <taxon>Nocardioides</taxon>
    </lineage>
</organism>
<dbReference type="SUPFAM" id="SSF51735">
    <property type="entry name" value="NAD(P)-binding Rossmann-fold domains"/>
    <property type="match status" value="1"/>
</dbReference>
<evidence type="ECO:0000259" key="2">
    <source>
        <dbReference type="SMART" id="SM00829"/>
    </source>
</evidence>
<dbReference type="GO" id="GO:0003960">
    <property type="term" value="F:quinone reductase (NADPH) activity"/>
    <property type="evidence" value="ECO:0007669"/>
    <property type="project" value="UniProtKB-EC"/>
</dbReference>
<dbReference type="PANTHER" id="PTHR44154:SF1">
    <property type="entry name" value="QUINONE OXIDOREDUCTASE"/>
    <property type="match status" value="1"/>
</dbReference>
<feature type="domain" description="Enoyl reductase (ER)" evidence="2">
    <location>
        <begin position="10"/>
        <end position="333"/>
    </location>
</feature>
<gene>
    <name evidence="3" type="ORF">JOE61_000290</name>
</gene>
<accession>A0ABS2M5N5</accession>
<reference evidence="3 4" key="1">
    <citation type="submission" date="2021-01" db="EMBL/GenBank/DDBJ databases">
        <title>Sequencing the genomes of 1000 actinobacteria strains.</title>
        <authorList>
            <person name="Klenk H.-P."/>
        </authorList>
    </citation>
    <scope>NUCLEOTIDE SEQUENCE [LARGE SCALE GENOMIC DNA]</scope>
    <source>
        <strain evidence="3 4">DSM 18239</strain>
    </source>
</reference>
<dbReference type="InterPro" id="IPR013154">
    <property type="entry name" value="ADH-like_N"/>
</dbReference>
<keyword evidence="1" id="KW-0521">NADP</keyword>
<evidence type="ECO:0000256" key="1">
    <source>
        <dbReference type="ARBA" id="ARBA00022857"/>
    </source>
</evidence>
<dbReference type="InterPro" id="IPR036291">
    <property type="entry name" value="NAD(P)-bd_dom_sf"/>
</dbReference>
<dbReference type="Gene3D" id="3.40.50.720">
    <property type="entry name" value="NAD(P)-binding Rossmann-like Domain"/>
    <property type="match status" value="1"/>
</dbReference>
<dbReference type="InterPro" id="IPR013149">
    <property type="entry name" value="ADH-like_C"/>
</dbReference>
<dbReference type="InterPro" id="IPR020843">
    <property type="entry name" value="ER"/>
</dbReference>
<dbReference type="SUPFAM" id="SSF50129">
    <property type="entry name" value="GroES-like"/>
    <property type="match status" value="1"/>
</dbReference>
<dbReference type="RefSeq" id="WP_193669377.1">
    <property type="nucleotide sequence ID" value="NZ_JACDTV010000008.1"/>
</dbReference>
<dbReference type="SMART" id="SM00829">
    <property type="entry name" value="PKS_ER"/>
    <property type="match status" value="1"/>
</dbReference>
<name>A0ABS2M5N5_9ACTN</name>
<dbReference type="InterPro" id="IPR011032">
    <property type="entry name" value="GroES-like_sf"/>
</dbReference>
<dbReference type="PANTHER" id="PTHR44154">
    <property type="entry name" value="QUINONE OXIDOREDUCTASE"/>
    <property type="match status" value="1"/>
</dbReference>
<evidence type="ECO:0000313" key="4">
    <source>
        <dbReference type="Proteomes" id="UP000732378"/>
    </source>
</evidence>